<keyword evidence="3" id="KW-1185">Reference proteome</keyword>
<organism evidence="2 3">
    <name type="scientific">Synoicihabitans lomoniglobus</name>
    <dbReference type="NCBI Taxonomy" id="2909285"/>
    <lineage>
        <taxon>Bacteria</taxon>
        <taxon>Pseudomonadati</taxon>
        <taxon>Verrucomicrobiota</taxon>
        <taxon>Opitutia</taxon>
        <taxon>Opitutales</taxon>
        <taxon>Opitutaceae</taxon>
        <taxon>Synoicihabitans</taxon>
    </lineage>
</organism>
<accession>A0AAF0CSP6</accession>
<dbReference type="KEGG" id="slom:PXH66_10730"/>
<dbReference type="SUPFAM" id="SSF53756">
    <property type="entry name" value="UDP-Glycosyltransferase/glycogen phosphorylase"/>
    <property type="match status" value="1"/>
</dbReference>
<dbReference type="PANTHER" id="PTHR45947">
    <property type="entry name" value="SULFOQUINOVOSYL TRANSFERASE SQD2"/>
    <property type="match status" value="1"/>
</dbReference>
<proteinExistence type="predicted"/>
<dbReference type="AlphaFoldDB" id="A0AAF0CSP6"/>
<dbReference type="EMBL" id="CP119075">
    <property type="protein sequence ID" value="WED67323.1"/>
    <property type="molecule type" value="Genomic_DNA"/>
</dbReference>
<dbReference type="PANTHER" id="PTHR45947:SF3">
    <property type="entry name" value="SULFOQUINOVOSYL TRANSFERASE SQD2"/>
    <property type="match status" value="1"/>
</dbReference>
<dbReference type="Pfam" id="PF13439">
    <property type="entry name" value="Glyco_transf_4"/>
    <property type="match status" value="1"/>
</dbReference>
<dbReference type="RefSeq" id="WP_330928102.1">
    <property type="nucleotide sequence ID" value="NZ_CP119075.1"/>
</dbReference>
<name>A0AAF0CSP6_9BACT</name>
<dbReference type="Gene3D" id="3.40.50.2000">
    <property type="entry name" value="Glycogen Phosphorylase B"/>
    <property type="match status" value="2"/>
</dbReference>
<evidence type="ECO:0000313" key="3">
    <source>
        <dbReference type="Proteomes" id="UP001218638"/>
    </source>
</evidence>
<protein>
    <submittedName>
        <fullName evidence="2">Glycosyltransferase family 4 protein</fullName>
    </submittedName>
</protein>
<dbReference type="Pfam" id="PF13692">
    <property type="entry name" value="Glyco_trans_1_4"/>
    <property type="match status" value="1"/>
</dbReference>
<feature type="domain" description="Glycosyltransferase subfamily 4-like N-terminal" evidence="1">
    <location>
        <begin position="16"/>
        <end position="170"/>
    </location>
</feature>
<dbReference type="CDD" id="cd03801">
    <property type="entry name" value="GT4_PimA-like"/>
    <property type="match status" value="1"/>
</dbReference>
<sequence length="355" mass="38672">MRTLLLAPAVFASEGGIERMMRLYLKALCEIADAEGGEVGLAALNDTPPTSSQPKDYASKSLVKQLAGRGKRLSFSLRFLLLAHRFDLIICGHVNLLPLAAICQKLAPSLRVALVAHGIELWKPWSKSRSKMARRISILAVSEHTRQRVQSACPTLTDQQMHVLPNCLDPLRPETSLPATQTGSIVALTRLSHADRYKGVDQLIEALPLIQKNIPAARLRVIGQGDDRARLEELANRVAPGAVEFTGFLPDDELAHHLGSAQLFALPSRDEGFGLVYLEALALGVPCVAANAGAAPELVVPEVGELAGWGDREALATACCRVMQQNWSRAALQTYSKHFSFEIFRDRLKPLLASI</sequence>
<evidence type="ECO:0000259" key="1">
    <source>
        <dbReference type="Pfam" id="PF13439"/>
    </source>
</evidence>
<dbReference type="InterPro" id="IPR050194">
    <property type="entry name" value="Glycosyltransferase_grp1"/>
</dbReference>
<gene>
    <name evidence="2" type="ORF">PXH66_10730</name>
</gene>
<dbReference type="GO" id="GO:0016757">
    <property type="term" value="F:glycosyltransferase activity"/>
    <property type="evidence" value="ECO:0007669"/>
    <property type="project" value="InterPro"/>
</dbReference>
<dbReference type="Proteomes" id="UP001218638">
    <property type="component" value="Chromosome"/>
</dbReference>
<reference evidence="2" key="1">
    <citation type="submission" date="2023-03" db="EMBL/GenBank/DDBJ databases">
        <title>Lomoglobus Profundus gen. nov., sp. nov., a novel member of the phylum Verrucomicrobia, isolated from deep-marine sediment of South China Sea.</title>
        <authorList>
            <person name="Ahmad T."/>
            <person name="Ishaq S.E."/>
            <person name="Wang F."/>
        </authorList>
    </citation>
    <scope>NUCLEOTIDE SEQUENCE</scope>
    <source>
        <strain evidence="2">LMO-M01</strain>
    </source>
</reference>
<dbReference type="InterPro" id="IPR028098">
    <property type="entry name" value="Glyco_trans_4-like_N"/>
</dbReference>
<evidence type="ECO:0000313" key="2">
    <source>
        <dbReference type="EMBL" id="WED67323.1"/>
    </source>
</evidence>